<proteinExistence type="predicted"/>
<accession>A0A5J4JTR2</accession>
<dbReference type="EMBL" id="BKZV01000001">
    <property type="protein sequence ID" value="GER81398.1"/>
    <property type="molecule type" value="Genomic_DNA"/>
</dbReference>
<comment type="caution">
    <text evidence="2">The sequence shown here is derived from an EMBL/GenBank/DDBJ whole genome shotgun (WGS) entry which is preliminary data.</text>
</comment>
<evidence type="ECO:0000313" key="3">
    <source>
        <dbReference type="Proteomes" id="UP000334820"/>
    </source>
</evidence>
<feature type="compositionally biased region" description="Basic and acidic residues" evidence="1">
    <location>
        <begin position="45"/>
        <end position="56"/>
    </location>
</feature>
<protein>
    <submittedName>
        <fullName evidence="2">Uncharacterized protein</fullName>
    </submittedName>
</protein>
<dbReference type="AlphaFoldDB" id="A0A5J4JTR2"/>
<evidence type="ECO:0000313" key="2">
    <source>
        <dbReference type="EMBL" id="GER81398.1"/>
    </source>
</evidence>
<name>A0A5J4JTR2_9CHLR</name>
<organism evidence="2 3">
    <name type="scientific">Thermogemmatispora aurantia</name>
    <dbReference type="NCBI Taxonomy" id="2045279"/>
    <lineage>
        <taxon>Bacteria</taxon>
        <taxon>Bacillati</taxon>
        <taxon>Chloroflexota</taxon>
        <taxon>Ktedonobacteria</taxon>
        <taxon>Thermogemmatisporales</taxon>
        <taxon>Thermogemmatisporaceae</taxon>
        <taxon>Thermogemmatispora</taxon>
    </lineage>
</organism>
<keyword evidence="3" id="KW-1185">Reference proteome</keyword>
<sequence>MLLPLLHKKSIITVYQLVEEKKGREENDSPGPDWLARDSQSGRDQGQEPDLRGRGNRYEVVALSLGVEP</sequence>
<gene>
    <name evidence="2" type="ORF">KTAU_00370</name>
</gene>
<feature type="region of interest" description="Disordered" evidence="1">
    <location>
        <begin position="21"/>
        <end position="56"/>
    </location>
</feature>
<evidence type="ECO:0000256" key="1">
    <source>
        <dbReference type="SAM" id="MobiDB-lite"/>
    </source>
</evidence>
<dbReference type="Proteomes" id="UP000334820">
    <property type="component" value="Unassembled WGS sequence"/>
</dbReference>
<reference evidence="2 3" key="1">
    <citation type="journal article" date="2019" name="Int. J. Syst. Evol. Microbiol.">
        <title>Thermogemmatispora aurantia sp. nov. and Thermogemmatispora argillosa sp. nov., within the class Ktedonobacteria, and emended description of the genus Thermogemmatispora.</title>
        <authorList>
            <person name="Zheng Y."/>
            <person name="Wang C.M."/>
            <person name="Sakai Y."/>
            <person name="Abe K."/>
            <person name="Yokota A."/>
            <person name="Yabe S."/>
        </authorList>
    </citation>
    <scope>NUCLEOTIDE SEQUENCE [LARGE SCALE GENOMIC DNA]</scope>
    <source>
        <strain evidence="2 3">A1-2</strain>
    </source>
</reference>